<evidence type="ECO:0000313" key="2">
    <source>
        <dbReference type="Proteomes" id="UP000280834"/>
    </source>
</evidence>
<gene>
    <name evidence="1" type="ORF">BTMF_LOCUS11006</name>
</gene>
<dbReference type="WBParaSite" id="BTMF_0001299401-mRNA-1">
    <property type="protein sequence ID" value="BTMF_0001299401-mRNA-1"/>
    <property type="gene ID" value="BTMF_0001299401"/>
</dbReference>
<evidence type="ECO:0000313" key="3">
    <source>
        <dbReference type="WBParaSite" id="BTMF_0001299401-mRNA-1"/>
    </source>
</evidence>
<keyword evidence="2" id="KW-1185">Reference proteome</keyword>
<name>A0A0R3QZ20_9BILA</name>
<dbReference type="Proteomes" id="UP000280834">
    <property type="component" value="Unassembled WGS sequence"/>
</dbReference>
<protein>
    <submittedName>
        <fullName evidence="1 3">Uncharacterized protein</fullName>
    </submittedName>
</protein>
<sequence>MRNLNRNHLCSPWFRYAVASSQNFSGRFVWHLIFFSEVCLP</sequence>
<organism evidence="3">
    <name type="scientific">Brugia timori</name>
    <dbReference type="NCBI Taxonomy" id="42155"/>
    <lineage>
        <taxon>Eukaryota</taxon>
        <taxon>Metazoa</taxon>
        <taxon>Ecdysozoa</taxon>
        <taxon>Nematoda</taxon>
        <taxon>Chromadorea</taxon>
        <taxon>Rhabditida</taxon>
        <taxon>Spirurina</taxon>
        <taxon>Spiruromorpha</taxon>
        <taxon>Filarioidea</taxon>
        <taxon>Onchocercidae</taxon>
        <taxon>Brugia</taxon>
    </lineage>
</organism>
<dbReference type="EMBL" id="UZAG01017976">
    <property type="protein sequence ID" value="VDO37549.1"/>
    <property type="molecule type" value="Genomic_DNA"/>
</dbReference>
<reference evidence="3" key="1">
    <citation type="submission" date="2017-02" db="UniProtKB">
        <authorList>
            <consortium name="WormBaseParasite"/>
        </authorList>
    </citation>
    <scope>IDENTIFICATION</scope>
</reference>
<dbReference type="AlphaFoldDB" id="A0A0R3QZ20"/>
<accession>A0A0R3QZ20</accession>
<proteinExistence type="predicted"/>
<reference evidence="1 2" key="2">
    <citation type="submission" date="2018-11" db="EMBL/GenBank/DDBJ databases">
        <authorList>
            <consortium name="Pathogen Informatics"/>
        </authorList>
    </citation>
    <scope>NUCLEOTIDE SEQUENCE [LARGE SCALE GENOMIC DNA]</scope>
</reference>
<evidence type="ECO:0000313" key="1">
    <source>
        <dbReference type="EMBL" id="VDO37549.1"/>
    </source>
</evidence>